<keyword evidence="2" id="KW-1003">Cell membrane</keyword>
<evidence type="ECO:0000256" key="3">
    <source>
        <dbReference type="ARBA" id="ARBA00022670"/>
    </source>
</evidence>
<keyword evidence="6 8" id="KW-1133">Transmembrane helix</keyword>
<dbReference type="AlphaFoldDB" id="A0A7W7K9L9"/>
<keyword evidence="4 8" id="KW-0812">Transmembrane</keyword>
<dbReference type="InterPro" id="IPR013426">
    <property type="entry name" value="EpsH-like"/>
</dbReference>
<organism evidence="10 11">
    <name type="scientific">Novosphingobium chloroacetimidivorans</name>
    <dbReference type="NCBI Taxonomy" id="1428314"/>
    <lineage>
        <taxon>Bacteria</taxon>
        <taxon>Pseudomonadati</taxon>
        <taxon>Pseudomonadota</taxon>
        <taxon>Alphaproteobacteria</taxon>
        <taxon>Sphingomonadales</taxon>
        <taxon>Sphingomonadaceae</taxon>
        <taxon>Novosphingobium</taxon>
    </lineage>
</organism>
<dbReference type="GO" id="GO:0005886">
    <property type="term" value="C:plasma membrane"/>
    <property type="evidence" value="ECO:0007669"/>
    <property type="project" value="UniProtKB-SubCell"/>
</dbReference>
<keyword evidence="5" id="KW-0378">Hydrolase</keyword>
<evidence type="ECO:0000256" key="4">
    <source>
        <dbReference type="ARBA" id="ARBA00022692"/>
    </source>
</evidence>
<evidence type="ECO:0000256" key="1">
    <source>
        <dbReference type="ARBA" id="ARBA00004651"/>
    </source>
</evidence>
<feature type="transmembrane region" description="Helical" evidence="8">
    <location>
        <begin position="76"/>
        <end position="96"/>
    </location>
</feature>
<feature type="transmembrane region" description="Helical" evidence="8">
    <location>
        <begin position="108"/>
        <end position="132"/>
    </location>
</feature>
<proteinExistence type="predicted"/>
<dbReference type="NCBIfam" id="TIGR02914">
    <property type="entry name" value="EpsI_fam"/>
    <property type="match status" value="1"/>
</dbReference>
<dbReference type="Pfam" id="PF11984">
    <property type="entry name" value="DUF3485"/>
    <property type="match status" value="1"/>
</dbReference>
<evidence type="ECO:0000313" key="10">
    <source>
        <dbReference type="EMBL" id="MBB4858525.1"/>
    </source>
</evidence>
<dbReference type="NCBIfam" id="TIGR04178">
    <property type="entry name" value="exo_archaeo"/>
    <property type="match status" value="1"/>
</dbReference>
<evidence type="ECO:0000256" key="8">
    <source>
        <dbReference type="SAM" id="Phobius"/>
    </source>
</evidence>
<dbReference type="InterPro" id="IPR014263">
    <property type="entry name" value="Methanolan_biosynth_EpsI"/>
</dbReference>
<comment type="caution">
    <text evidence="10">The sequence shown here is derived from an EMBL/GenBank/DDBJ whole genome shotgun (WGS) entry which is preliminary data.</text>
</comment>
<keyword evidence="11" id="KW-1185">Reference proteome</keyword>
<dbReference type="InterPro" id="IPR017540">
    <property type="entry name" value="Exosortase-1"/>
</dbReference>
<feature type="transmembrane region" description="Helical" evidence="8">
    <location>
        <begin position="255"/>
        <end position="276"/>
    </location>
</feature>
<accession>A0A7W7K9L9</accession>
<evidence type="ECO:0000313" key="11">
    <source>
        <dbReference type="Proteomes" id="UP000555448"/>
    </source>
</evidence>
<evidence type="ECO:0000256" key="6">
    <source>
        <dbReference type="ARBA" id="ARBA00022989"/>
    </source>
</evidence>
<protein>
    <submittedName>
        <fullName evidence="10">Exosortase A</fullName>
    </submittedName>
</protein>
<sequence length="510" mass="55063">MPDTRRPTLSQPWRVTLVRLGLAAALILALFASDWAAMARQWWDISTYNHILLVPAILAWLVWQRRSELAKLTPEPWWPGLVLVAGASFLWLLGAFSGLDLARQAGVVALSAAMVPLLAGPKVTAGLLFPLFYMVFLVPCGEELVTVLQTVTAHITIALVHLSGIPAQVDGVFIDTPAGLFEVAEACSGVKFLVAMMAFGALMANACFVRPSRRTWLMLACVVVPILANGVRAWGTIYAAQIFGVEAAAGFDHIVYGWFFFAFVIALIVALAWRFFDRAVDDPMIDAEAIDRPPLLARLSTMRLAPAQALLAALAIVLGAQGWAHAANSIRATLPPAIDLPTVPGWTRVDYRPRIWWQPRAGGADHRLLGSYADAHGRRVDVFYALYASQTEGHEAGGFGQGALVPQSEWAWQANATPLAGSHGERLLGAGRVPRVAQTWYRNGTILTGSNARLKLAAMSDRLALRAQPTMVLIVSAEDHAGKPAEPAIQAFVQAAGPLGPWMDRIGGVK</sequence>
<dbReference type="NCBIfam" id="TIGR03109">
    <property type="entry name" value="exosort_XrtA"/>
    <property type="match status" value="1"/>
</dbReference>
<feature type="domain" description="Methanolan biosynthesis EpsI" evidence="9">
    <location>
        <begin position="309"/>
        <end position="499"/>
    </location>
</feature>
<keyword evidence="3" id="KW-0645">Protease</keyword>
<dbReference type="InterPro" id="IPR026392">
    <property type="entry name" value="Exo/Archaeosortase_dom"/>
</dbReference>
<gene>
    <name evidence="10" type="ORF">HNO88_001848</name>
</gene>
<dbReference type="EMBL" id="JACHLR010000006">
    <property type="protein sequence ID" value="MBB4858525.1"/>
    <property type="molecule type" value="Genomic_DNA"/>
</dbReference>
<feature type="transmembrane region" description="Helical" evidence="8">
    <location>
        <begin position="216"/>
        <end position="235"/>
    </location>
</feature>
<evidence type="ECO:0000256" key="5">
    <source>
        <dbReference type="ARBA" id="ARBA00022801"/>
    </source>
</evidence>
<comment type="subcellular location">
    <subcellularLocation>
        <location evidence="1">Cell membrane</location>
        <topology evidence="1">Multi-pass membrane protein</topology>
    </subcellularLocation>
</comment>
<reference evidence="10 11" key="1">
    <citation type="submission" date="2020-08" db="EMBL/GenBank/DDBJ databases">
        <title>Functional genomics of gut bacteria from endangered species of beetles.</title>
        <authorList>
            <person name="Carlos-Shanley C."/>
        </authorList>
    </citation>
    <scope>NUCLEOTIDE SEQUENCE [LARGE SCALE GENOMIC DNA]</scope>
    <source>
        <strain evidence="10 11">S00245</strain>
    </source>
</reference>
<evidence type="ECO:0000256" key="2">
    <source>
        <dbReference type="ARBA" id="ARBA00022475"/>
    </source>
</evidence>
<dbReference type="RefSeq" id="WP_184244261.1">
    <property type="nucleotide sequence ID" value="NZ_JACHLR010000006.1"/>
</dbReference>
<dbReference type="Proteomes" id="UP000555448">
    <property type="component" value="Unassembled WGS sequence"/>
</dbReference>
<evidence type="ECO:0000259" key="9">
    <source>
        <dbReference type="Pfam" id="PF11984"/>
    </source>
</evidence>
<feature type="transmembrane region" description="Helical" evidence="8">
    <location>
        <begin position="189"/>
        <end position="209"/>
    </location>
</feature>
<dbReference type="NCBIfam" id="TIGR02602">
    <property type="entry name" value="8TM_EpsH"/>
    <property type="match status" value="1"/>
</dbReference>
<name>A0A7W7K9L9_9SPHN</name>
<dbReference type="InterPro" id="IPR019127">
    <property type="entry name" value="Exosortase"/>
</dbReference>
<dbReference type="GO" id="GO:0006508">
    <property type="term" value="P:proteolysis"/>
    <property type="evidence" value="ECO:0007669"/>
    <property type="project" value="UniProtKB-KW"/>
</dbReference>
<evidence type="ECO:0000256" key="7">
    <source>
        <dbReference type="ARBA" id="ARBA00023136"/>
    </source>
</evidence>
<keyword evidence="7 8" id="KW-0472">Membrane</keyword>
<dbReference type="Pfam" id="PF09721">
    <property type="entry name" value="Exosortase_EpsH"/>
    <property type="match status" value="1"/>
</dbReference>
<feature type="transmembrane region" description="Helical" evidence="8">
    <location>
        <begin position="46"/>
        <end position="64"/>
    </location>
</feature>
<dbReference type="GO" id="GO:0008233">
    <property type="term" value="F:peptidase activity"/>
    <property type="evidence" value="ECO:0007669"/>
    <property type="project" value="UniProtKB-KW"/>
</dbReference>